<name>A0A450ZGX0_9GAMM</name>
<dbReference type="EMBL" id="CAADFY010000015">
    <property type="protein sequence ID" value="VFK52978.1"/>
    <property type="molecule type" value="Genomic_DNA"/>
</dbReference>
<dbReference type="AlphaFoldDB" id="A0A450ZGX0"/>
<evidence type="ECO:0000256" key="1">
    <source>
        <dbReference type="SAM" id="MobiDB-lite"/>
    </source>
</evidence>
<evidence type="ECO:0000313" key="2">
    <source>
        <dbReference type="EMBL" id="VFK52651.1"/>
    </source>
</evidence>
<accession>A0A450ZGX0</accession>
<reference evidence="3" key="1">
    <citation type="submission" date="2019-02" db="EMBL/GenBank/DDBJ databases">
        <authorList>
            <person name="Gruber-Vodicka R. H."/>
            <person name="Seah K. B. B."/>
        </authorList>
    </citation>
    <scope>NUCLEOTIDE SEQUENCE</scope>
    <source>
        <strain evidence="2">BECK_BY1</strain>
        <strain evidence="4">BECK_BY2</strain>
        <strain evidence="3">BECK_BY3</strain>
    </source>
</reference>
<gene>
    <name evidence="2" type="ORF">BECKTUN1418D_GA0071000_101619</name>
    <name evidence="4" type="ORF">BECKTUN1418E_GA0071001_101728</name>
    <name evidence="3" type="ORF">BECKTUN1418F_GA0071002_101527</name>
</gene>
<protein>
    <submittedName>
        <fullName evidence="3">Uncharacterized protein</fullName>
    </submittedName>
</protein>
<feature type="compositionally biased region" description="Basic and acidic residues" evidence="1">
    <location>
        <begin position="52"/>
        <end position="65"/>
    </location>
</feature>
<feature type="region of interest" description="Disordered" evidence="1">
    <location>
        <begin position="52"/>
        <end position="71"/>
    </location>
</feature>
<organism evidence="3">
    <name type="scientific">Candidatus Kentrum sp. TUN</name>
    <dbReference type="NCBI Taxonomy" id="2126343"/>
    <lineage>
        <taxon>Bacteria</taxon>
        <taxon>Pseudomonadati</taxon>
        <taxon>Pseudomonadota</taxon>
        <taxon>Gammaproteobacteria</taxon>
        <taxon>Candidatus Kentrum</taxon>
    </lineage>
</organism>
<evidence type="ECO:0000313" key="4">
    <source>
        <dbReference type="EMBL" id="VFK53518.1"/>
    </source>
</evidence>
<dbReference type="EMBL" id="CAADFV010000017">
    <property type="protein sequence ID" value="VFK53518.1"/>
    <property type="molecule type" value="Genomic_DNA"/>
</dbReference>
<sequence length="188" mass="21454">MKQNQSNWITEFFCNVTDKYMRQIPEGYAIFRYPWKLIRLICSAGTHVKSTKETKESAKKIDDSSSHPALPSLDTVKETDFVKKVSLTELPADRRCWTGNDANKRNHHGRIPAGENPVYMELHWKKNKNAQKKLVGGFVLDVAAMEREGYLTRDSGGSIRLRFIHESDGQVYIGNKTDEKIPIGKVLT</sequence>
<evidence type="ECO:0000313" key="3">
    <source>
        <dbReference type="EMBL" id="VFK52978.1"/>
    </source>
</evidence>
<dbReference type="EMBL" id="CAADFX010000016">
    <property type="protein sequence ID" value="VFK52651.1"/>
    <property type="molecule type" value="Genomic_DNA"/>
</dbReference>
<proteinExistence type="predicted"/>